<proteinExistence type="predicted"/>
<dbReference type="EMBL" id="BMYZ01000003">
    <property type="protein sequence ID" value="GGY85243.1"/>
    <property type="molecule type" value="Genomic_DNA"/>
</dbReference>
<dbReference type="Proteomes" id="UP000619761">
    <property type="component" value="Unassembled WGS sequence"/>
</dbReference>
<dbReference type="InterPro" id="IPR005097">
    <property type="entry name" value="Sacchrp_dh_NADP-bd"/>
</dbReference>
<comment type="caution">
    <text evidence="2">The sequence shown here is derived from an EMBL/GenBank/DDBJ whole genome shotgun (WGS) entry which is preliminary data.</text>
</comment>
<dbReference type="SUPFAM" id="SSF51735">
    <property type="entry name" value="NAD(P)-binding Rossmann-fold domains"/>
    <property type="match status" value="1"/>
</dbReference>
<evidence type="ECO:0000313" key="2">
    <source>
        <dbReference type="EMBL" id="GGY85243.1"/>
    </source>
</evidence>
<dbReference type="Gene3D" id="3.30.360.10">
    <property type="entry name" value="Dihydrodipicolinate Reductase, domain 2"/>
    <property type="match status" value="1"/>
</dbReference>
<organism evidence="2 3">
    <name type="scientific">Cellvibrio zantedeschiae</name>
    <dbReference type="NCBI Taxonomy" id="1237077"/>
    <lineage>
        <taxon>Bacteria</taxon>
        <taxon>Pseudomonadati</taxon>
        <taxon>Pseudomonadota</taxon>
        <taxon>Gammaproteobacteria</taxon>
        <taxon>Cellvibrionales</taxon>
        <taxon>Cellvibrionaceae</taxon>
        <taxon>Cellvibrio</taxon>
    </lineage>
</organism>
<sequence>MAKTILVLGGYGNFGKRISESLAKHADVCLLVAGRNLEKANDLCKKLRAENYAADLKPVALDIFSENFAQELKNLSPFLVIHTSGPFQGQDYRVPQACIDAGAHYIDLADDRRFVCDITKLDVQARSKNLLVVSGASSVPGLSSVVIDEITPQFSRMDEIDIAIAPGNRAERGEATVKAILSYTGHPIKIFENGQWINKYGWMSARRLDFGKVVGKRWLANVDVPDLELFPARYPSVKRVNFQAGLELSFLHWGMVGMAWLAKYKLVRNWSPVVKPIVAASNWFIGLGTDIGGMRVKIVGIDHQQKPLELVWQLTATHGVGPYIPTLSAIILAEQLISGENKDSGAKPCLGLYKLEDFKTHAERWGIYYQLFNKGEEQPLG</sequence>
<name>A0ABQ3BDF4_9GAMM</name>
<dbReference type="Pfam" id="PF03435">
    <property type="entry name" value="Sacchrp_dh_NADP"/>
    <property type="match status" value="1"/>
</dbReference>
<feature type="domain" description="Saccharopine dehydrogenase NADP binding" evidence="1">
    <location>
        <begin position="5"/>
        <end position="109"/>
    </location>
</feature>
<dbReference type="InterPro" id="IPR036291">
    <property type="entry name" value="NAD(P)-bd_dom_sf"/>
</dbReference>
<evidence type="ECO:0000313" key="3">
    <source>
        <dbReference type="Proteomes" id="UP000619761"/>
    </source>
</evidence>
<dbReference type="Gene3D" id="3.40.50.720">
    <property type="entry name" value="NAD(P)-binding Rossmann-like Domain"/>
    <property type="match status" value="1"/>
</dbReference>
<reference evidence="3" key="1">
    <citation type="journal article" date="2019" name="Int. J. Syst. Evol. Microbiol.">
        <title>The Global Catalogue of Microorganisms (GCM) 10K type strain sequencing project: providing services to taxonomists for standard genome sequencing and annotation.</title>
        <authorList>
            <consortium name="The Broad Institute Genomics Platform"/>
            <consortium name="The Broad Institute Genome Sequencing Center for Infectious Disease"/>
            <person name="Wu L."/>
            <person name="Ma J."/>
        </authorList>
    </citation>
    <scope>NUCLEOTIDE SEQUENCE [LARGE SCALE GENOMIC DNA]</scope>
    <source>
        <strain evidence="3">KCTC 32239</strain>
    </source>
</reference>
<keyword evidence="3" id="KW-1185">Reference proteome</keyword>
<dbReference type="RefSeq" id="WP_189420575.1">
    <property type="nucleotide sequence ID" value="NZ_BMYZ01000003.1"/>
</dbReference>
<evidence type="ECO:0000259" key="1">
    <source>
        <dbReference type="Pfam" id="PF03435"/>
    </source>
</evidence>
<dbReference type="PANTHER" id="PTHR43796:SF2">
    <property type="entry name" value="CARBOXYNORSPERMIDINE SYNTHASE"/>
    <property type="match status" value="1"/>
</dbReference>
<dbReference type="PANTHER" id="PTHR43796">
    <property type="entry name" value="CARBOXYNORSPERMIDINE SYNTHASE"/>
    <property type="match status" value="1"/>
</dbReference>
<gene>
    <name evidence="2" type="ORF">GCM10011613_32950</name>
</gene>
<protein>
    <submittedName>
        <fullName evidence="2">Saccharopine dehydrogenase</fullName>
    </submittedName>
</protein>
<accession>A0ABQ3BDF4</accession>